<sequence>MFSTARTLRRHDLEGDPAAGDGAALRHPLQEALSETLSHKQSPEPGADPRADPTHLSV</sequence>
<comment type="caution">
    <text evidence="2">The sequence shown here is derived from an EMBL/GenBank/DDBJ whole genome shotgun (WGS) entry which is preliminary data.</text>
</comment>
<keyword evidence="3" id="KW-1185">Reference proteome</keyword>
<feature type="compositionally biased region" description="Basic and acidic residues" evidence="1">
    <location>
        <begin position="37"/>
        <end position="58"/>
    </location>
</feature>
<protein>
    <submittedName>
        <fullName evidence="2">Uncharacterized protein</fullName>
    </submittedName>
</protein>
<accession>A0A4Z2DZG9</accession>
<reference evidence="2 3" key="1">
    <citation type="submission" date="2019-03" db="EMBL/GenBank/DDBJ databases">
        <title>First draft genome of Liparis tanakae, snailfish: a comprehensive survey of snailfish specific genes.</title>
        <authorList>
            <person name="Kim W."/>
            <person name="Song I."/>
            <person name="Jeong J.-H."/>
            <person name="Kim D."/>
            <person name="Kim S."/>
            <person name="Ryu S."/>
            <person name="Song J.Y."/>
            <person name="Lee S.K."/>
        </authorList>
    </citation>
    <scope>NUCLEOTIDE SEQUENCE [LARGE SCALE GENOMIC DNA]</scope>
    <source>
        <tissue evidence="2">Muscle</tissue>
    </source>
</reference>
<evidence type="ECO:0000313" key="3">
    <source>
        <dbReference type="Proteomes" id="UP000314294"/>
    </source>
</evidence>
<evidence type="ECO:0000313" key="2">
    <source>
        <dbReference type="EMBL" id="TNN21951.1"/>
    </source>
</evidence>
<name>A0A4Z2DZG9_9TELE</name>
<dbReference type="EMBL" id="SRLO01025019">
    <property type="protein sequence ID" value="TNN21951.1"/>
    <property type="molecule type" value="Genomic_DNA"/>
</dbReference>
<feature type="region of interest" description="Disordered" evidence="1">
    <location>
        <begin position="1"/>
        <end position="58"/>
    </location>
</feature>
<evidence type="ECO:0000256" key="1">
    <source>
        <dbReference type="SAM" id="MobiDB-lite"/>
    </source>
</evidence>
<organism evidence="2 3">
    <name type="scientific">Liparis tanakae</name>
    <name type="common">Tanaka's snailfish</name>
    <dbReference type="NCBI Taxonomy" id="230148"/>
    <lineage>
        <taxon>Eukaryota</taxon>
        <taxon>Metazoa</taxon>
        <taxon>Chordata</taxon>
        <taxon>Craniata</taxon>
        <taxon>Vertebrata</taxon>
        <taxon>Euteleostomi</taxon>
        <taxon>Actinopterygii</taxon>
        <taxon>Neopterygii</taxon>
        <taxon>Teleostei</taxon>
        <taxon>Neoteleostei</taxon>
        <taxon>Acanthomorphata</taxon>
        <taxon>Eupercaria</taxon>
        <taxon>Perciformes</taxon>
        <taxon>Cottioidei</taxon>
        <taxon>Cottales</taxon>
        <taxon>Liparidae</taxon>
        <taxon>Liparis</taxon>
    </lineage>
</organism>
<dbReference type="AlphaFoldDB" id="A0A4Z2DZG9"/>
<dbReference type="Proteomes" id="UP000314294">
    <property type="component" value="Unassembled WGS sequence"/>
</dbReference>
<gene>
    <name evidence="2" type="ORF">EYF80_067937</name>
</gene>
<proteinExistence type="predicted"/>